<reference evidence="1" key="2">
    <citation type="submission" date="2021-04" db="EMBL/GenBank/DDBJ databases">
        <authorList>
            <person name="Gilroy R."/>
        </authorList>
    </citation>
    <scope>NUCLEOTIDE SEQUENCE</scope>
    <source>
        <strain evidence="1">5790</strain>
    </source>
</reference>
<dbReference type="GO" id="GO:0006281">
    <property type="term" value="P:DNA repair"/>
    <property type="evidence" value="ECO:0007669"/>
    <property type="project" value="TreeGrafter"/>
</dbReference>
<dbReference type="InterPro" id="IPR036412">
    <property type="entry name" value="HAD-like_sf"/>
</dbReference>
<gene>
    <name evidence="1" type="ORF">H9900_04570</name>
</gene>
<dbReference type="GO" id="GO:0008967">
    <property type="term" value="F:phosphoglycolate phosphatase activity"/>
    <property type="evidence" value="ECO:0007669"/>
    <property type="project" value="TreeGrafter"/>
</dbReference>
<dbReference type="SUPFAM" id="SSF56784">
    <property type="entry name" value="HAD-like"/>
    <property type="match status" value="1"/>
</dbReference>
<proteinExistence type="predicted"/>
<dbReference type="SFLD" id="SFLDG01129">
    <property type="entry name" value="C1.5:_HAD__Beta-PGM__Phosphata"/>
    <property type="match status" value="1"/>
</dbReference>
<name>A0A9D1PRT6_9FIRM</name>
<accession>A0A9D1PRT6</accession>
<dbReference type="PANTHER" id="PTHR43434:SF1">
    <property type="entry name" value="PHOSPHOGLYCOLATE PHOSPHATASE"/>
    <property type="match status" value="1"/>
</dbReference>
<protein>
    <submittedName>
        <fullName evidence="1">HAD hydrolase-like protein</fullName>
    </submittedName>
</protein>
<organism evidence="1 2">
    <name type="scientific">Candidatus Monoglobus merdigallinarum</name>
    <dbReference type="NCBI Taxonomy" id="2838698"/>
    <lineage>
        <taxon>Bacteria</taxon>
        <taxon>Bacillati</taxon>
        <taxon>Bacillota</taxon>
        <taxon>Clostridia</taxon>
        <taxon>Monoglobales</taxon>
        <taxon>Monoglobaceae</taxon>
        <taxon>Monoglobus</taxon>
    </lineage>
</organism>
<comment type="caution">
    <text evidence="1">The sequence shown here is derived from an EMBL/GenBank/DDBJ whole genome shotgun (WGS) entry which is preliminary data.</text>
</comment>
<dbReference type="InterPro" id="IPR050155">
    <property type="entry name" value="HAD-like_hydrolase_sf"/>
</dbReference>
<dbReference type="EMBL" id="DXIJ01000095">
    <property type="protein sequence ID" value="HIV86067.1"/>
    <property type="molecule type" value="Genomic_DNA"/>
</dbReference>
<keyword evidence="1" id="KW-0378">Hydrolase</keyword>
<dbReference type="AlphaFoldDB" id="A0A9D1PRT6"/>
<reference evidence="1" key="1">
    <citation type="journal article" date="2021" name="PeerJ">
        <title>Extensive microbial diversity within the chicken gut microbiome revealed by metagenomics and culture.</title>
        <authorList>
            <person name="Gilroy R."/>
            <person name="Ravi A."/>
            <person name="Getino M."/>
            <person name="Pursley I."/>
            <person name="Horton D.L."/>
            <person name="Alikhan N.F."/>
            <person name="Baker D."/>
            <person name="Gharbi K."/>
            <person name="Hall N."/>
            <person name="Watson M."/>
            <person name="Adriaenssens E.M."/>
            <person name="Foster-Nyarko E."/>
            <person name="Jarju S."/>
            <person name="Secka A."/>
            <person name="Antonio M."/>
            <person name="Oren A."/>
            <person name="Chaudhuri R.R."/>
            <person name="La Ragione R."/>
            <person name="Hildebrand F."/>
            <person name="Pallen M.J."/>
        </authorList>
    </citation>
    <scope>NUCLEOTIDE SEQUENCE</scope>
    <source>
        <strain evidence="1">5790</strain>
    </source>
</reference>
<dbReference type="SFLD" id="SFLDS00003">
    <property type="entry name" value="Haloacid_Dehalogenase"/>
    <property type="match status" value="1"/>
</dbReference>
<dbReference type="Proteomes" id="UP000824162">
    <property type="component" value="Unassembled WGS sequence"/>
</dbReference>
<sequence length="332" mass="37222">MKFQPEKFSKIIFDMDGVITSEYTYWDSAALTVYQLLYDYRYYGKSEIDRAWCRKNCKEIYNTIFCGGKTVRAVKSLGVNTNWDLAYIVFCVSKYLSPELTEFDPWHFQSVCMFIENITANAPEVYDLIAGLVKSAGAVPGDCKRSSDGLWSNLVGCFQKWYLGDENLPGLNRSEAPLIPLEKIKQTLSALKNKGIRLGIGTGRPRAEIIFPLENWGILQYFESEMIATYDDILNAEKLLDPEVTLSKPHPFVFLKAAFSAELSDKELTENDLKEKCKDIAVIGDAPSDLLAAKAADMCFAGVLTGIDRASAEEYFSAHGADYILNDMSELA</sequence>
<dbReference type="Gene3D" id="3.40.50.1000">
    <property type="entry name" value="HAD superfamily/HAD-like"/>
    <property type="match status" value="1"/>
</dbReference>
<dbReference type="Pfam" id="PF00702">
    <property type="entry name" value="Hydrolase"/>
    <property type="match status" value="1"/>
</dbReference>
<evidence type="ECO:0000313" key="2">
    <source>
        <dbReference type="Proteomes" id="UP000824162"/>
    </source>
</evidence>
<dbReference type="PANTHER" id="PTHR43434">
    <property type="entry name" value="PHOSPHOGLYCOLATE PHOSPHATASE"/>
    <property type="match status" value="1"/>
</dbReference>
<evidence type="ECO:0000313" key="1">
    <source>
        <dbReference type="EMBL" id="HIV86067.1"/>
    </source>
</evidence>
<dbReference type="InterPro" id="IPR023214">
    <property type="entry name" value="HAD_sf"/>
</dbReference>